<gene>
    <name evidence="2" type="ORF">FGG08_000840</name>
</gene>
<proteinExistence type="predicted"/>
<dbReference type="SMART" id="SM00317">
    <property type="entry name" value="SET"/>
    <property type="match status" value="1"/>
</dbReference>
<dbReference type="InterPro" id="IPR011990">
    <property type="entry name" value="TPR-like_helical_dom_sf"/>
</dbReference>
<dbReference type="InterPro" id="IPR050869">
    <property type="entry name" value="H3K4_H4K5_MeTrfase"/>
</dbReference>
<dbReference type="PANTHER" id="PTHR12197:SF251">
    <property type="entry name" value="EG:BACR7C10.4 PROTEIN"/>
    <property type="match status" value="1"/>
</dbReference>
<dbReference type="OrthoDB" id="5945798at2759"/>
<sequence length="550" mass="61399">MSASDVCRAHIAPSPTYGGVGLFASTPIQPGSLILSLEEPLLAIPDVAYLEQTCSGCFCWVPDSGAAEYNVQQWLTSGHSAEPKSLKTCTGCKVVRYCDKHSSAGALKPARQGIEVNGRRLTRSHPKQRCQALAWDNHHKYECKLFAHLHPKILPTPVRGTLRLLLLRQKDRLTDEQWSALLKLLSHSEDFRNAGGEKWEGICLMSKGAHAYSKTDCGEDFVRELFCRIIINSLTLATSTFDSLGICLDPLVASINHSCDPNAVVTFDGSRLCLRSTSGIEKGGEIYISYIDSSHPTVRRQSELQSRYFFACTCTKCQQTGPRRGDSLFCPQCGMESVMGQTCLDCGASGLTDYSSIENLLFDMLDRGKKALDPENVIKPLRNSLAILRETQVWPVTRQPLPSILHSLAIQFLALQQWAQSLGYMLKIYFDIDPLLFPQPWHPERVMHHLRLTMLVLHLADLSGNNHPSVKELEQYGLEYGVIIWGLLYEMNGNVDKSHGKESRFARTVKSKFEELRVDMARGGNELHRTVSQSALDTEWAKMRKIAASS</sequence>
<evidence type="ECO:0000313" key="3">
    <source>
        <dbReference type="Proteomes" id="UP000698800"/>
    </source>
</evidence>
<dbReference type="Gene3D" id="6.10.140.2220">
    <property type="match status" value="1"/>
</dbReference>
<protein>
    <recommendedName>
        <fullName evidence="1">SET domain-containing protein</fullName>
    </recommendedName>
</protein>
<evidence type="ECO:0000259" key="1">
    <source>
        <dbReference type="PROSITE" id="PS50280"/>
    </source>
</evidence>
<dbReference type="EMBL" id="JAGHQL010000010">
    <property type="protein sequence ID" value="KAH0545069.1"/>
    <property type="molecule type" value="Genomic_DNA"/>
</dbReference>
<dbReference type="Proteomes" id="UP000698800">
    <property type="component" value="Unassembled WGS sequence"/>
</dbReference>
<dbReference type="PROSITE" id="PS50280">
    <property type="entry name" value="SET"/>
    <property type="match status" value="1"/>
</dbReference>
<dbReference type="InterPro" id="IPR001214">
    <property type="entry name" value="SET_dom"/>
</dbReference>
<dbReference type="Gene3D" id="1.25.40.10">
    <property type="entry name" value="Tetratricopeptide repeat domain"/>
    <property type="match status" value="1"/>
</dbReference>
<dbReference type="Pfam" id="PF00856">
    <property type="entry name" value="SET"/>
    <property type="match status" value="1"/>
</dbReference>
<name>A0A9P8L5U4_9PEZI</name>
<feature type="domain" description="SET" evidence="1">
    <location>
        <begin position="4"/>
        <end position="291"/>
    </location>
</feature>
<dbReference type="InterPro" id="IPR046341">
    <property type="entry name" value="SET_dom_sf"/>
</dbReference>
<comment type="caution">
    <text evidence="2">The sequence shown here is derived from an EMBL/GenBank/DDBJ whole genome shotgun (WGS) entry which is preliminary data.</text>
</comment>
<dbReference type="AlphaFoldDB" id="A0A9P8L5U4"/>
<reference evidence="2" key="1">
    <citation type="submission" date="2021-03" db="EMBL/GenBank/DDBJ databases">
        <title>Comparative genomics and phylogenomic investigation of the class Geoglossomycetes provide insights into ecological specialization and systematics.</title>
        <authorList>
            <person name="Melie T."/>
            <person name="Pirro S."/>
            <person name="Miller A.N."/>
            <person name="Quandt A."/>
        </authorList>
    </citation>
    <scope>NUCLEOTIDE SEQUENCE</scope>
    <source>
        <strain evidence="2">GBOQ0MN5Z8</strain>
    </source>
</reference>
<accession>A0A9P8L5U4</accession>
<keyword evidence="3" id="KW-1185">Reference proteome</keyword>
<dbReference type="PANTHER" id="PTHR12197">
    <property type="entry name" value="HISTONE-LYSINE N-METHYLTRANSFERASE SMYD"/>
    <property type="match status" value="1"/>
</dbReference>
<dbReference type="SUPFAM" id="SSF82199">
    <property type="entry name" value="SET domain"/>
    <property type="match status" value="1"/>
</dbReference>
<organism evidence="2 3">
    <name type="scientific">Glutinoglossum americanum</name>
    <dbReference type="NCBI Taxonomy" id="1670608"/>
    <lineage>
        <taxon>Eukaryota</taxon>
        <taxon>Fungi</taxon>
        <taxon>Dikarya</taxon>
        <taxon>Ascomycota</taxon>
        <taxon>Pezizomycotina</taxon>
        <taxon>Geoglossomycetes</taxon>
        <taxon>Geoglossales</taxon>
        <taxon>Geoglossaceae</taxon>
        <taxon>Glutinoglossum</taxon>
    </lineage>
</organism>
<dbReference type="GO" id="GO:0005634">
    <property type="term" value="C:nucleus"/>
    <property type="evidence" value="ECO:0007669"/>
    <property type="project" value="TreeGrafter"/>
</dbReference>
<dbReference type="Gene3D" id="2.170.270.10">
    <property type="entry name" value="SET domain"/>
    <property type="match status" value="1"/>
</dbReference>
<evidence type="ECO:0000313" key="2">
    <source>
        <dbReference type="EMBL" id="KAH0545069.1"/>
    </source>
</evidence>